<evidence type="ECO:0000313" key="2">
    <source>
        <dbReference type="WBParaSite" id="ASIM_0001543501-mRNA-1"/>
    </source>
</evidence>
<feature type="region of interest" description="Disordered" evidence="1">
    <location>
        <begin position="555"/>
        <end position="766"/>
    </location>
</feature>
<feature type="compositionally biased region" description="Polar residues" evidence="1">
    <location>
        <begin position="482"/>
        <end position="497"/>
    </location>
</feature>
<feature type="region of interest" description="Disordered" evidence="1">
    <location>
        <begin position="49"/>
        <end position="151"/>
    </location>
</feature>
<feature type="compositionally biased region" description="Low complexity" evidence="1">
    <location>
        <begin position="569"/>
        <end position="583"/>
    </location>
</feature>
<feature type="compositionally biased region" description="Polar residues" evidence="1">
    <location>
        <begin position="731"/>
        <end position="743"/>
    </location>
</feature>
<feature type="compositionally biased region" description="Low complexity" evidence="1">
    <location>
        <begin position="107"/>
        <end position="122"/>
    </location>
</feature>
<feature type="compositionally biased region" description="Low complexity" evidence="1">
    <location>
        <begin position="749"/>
        <end position="765"/>
    </location>
</feature>
<sequence length="807" mass="88645">LDTAGKQVDQMIDQARFRHHQNRSKFKEAIDYLDQIFEDLKKECDQTVYSVPRPSRPHPANGVSPASRTPVTPLSQKATPTGSIGGGNASNKNAITPVRPEPRPRLTRSTQQQQQDTSKQSPISRIAADPSAGMQKSPRPQPTRTKPTCWQEPMDYDLDERSIGSCSAEVAAINSMDRKKRRQRETPDLLQDAVVPPAKPARWVHIPNDENLEGKSINMQPPPQQQKFDNAPVQPVPIKPQPLRPHPVYGLATSSKAYNFNNHYPQPFREISERVNSEGHLNGGIQHSFKKVASHNQISDRKRSNEAAAPQWRASSQETCNTLSSVRSDDNAVIHRNGAFAQYTPNNSAMRASVNSLPESSTQLLGKTVAKQPDPVLAIDALVAELELNTDETNFTDKRRSFPTRLEASSSNRLPEYEKSKNNQPITNGTSKLSKTSSVDRGVRRVKQQKMAFDEMTNMLRNVAGDIGAEDSSPRFRRSDQLRPTSGTSGATQVLSPFETINQEKLNPSKVEAMQSVFENKHDIAPPAWRRNMWHGRRASKEDENYCEINEFSNAKKEVSSPSGYSHIKPQSPSSKTKFSSVSQPPPVNVTAQQQHHRNQHHPNTTHSSTTNSSVISSSQPSYRAASNSLSRESISSIPAFPVTQPPSQPPGSTNSSQTGGYYSSGSSLGAQSSYATSTNQSSSLQRSSGSGHRGSLNGKQSMCSRPTSVGDDDEDDGFYDNIQIDERRFSSATETDNTSMSSHRLPPSNNAAAKGRSAASGASSTNRFGQFLRKISGSSKPPMNAASLLSLNKVVVIAFWSLITRL</sequence>
<dbReference type="AlphaFoldDB" id="A0A0M3K397"/>
<feature type="compositionally biased region" description="Basic and acidic residues" evidence="1">
    <location>
        <begin position="472"/>
        <end position="481"/>
    </location>
</feature>
<organism evidence="2">
    <name type="scientific">Anisakis simplex</name>
    <name type="common">Herring worm</name>
    <dbReference type="NCBI Taxonomy" id="6269"/>
    <lineage>
        <taxon>Eukaryota</taxon>
        <taxon>Metazoa</taxon>
        <taxon>Ecdysozoa</taxon>
        <taxon>Nematoda</taxon>
        <taxon>Chromadorea</taxon>
        <taxon>Rhabditida</taxon>
        <taxon>Spirurina</taxon>
        <taxon>Ascaridomorpha</taxon>
        <taxon>Ascaridoidea</taxon>
        <taxon>Anisakidae</taxon>
        <taxon>Anisakis</taxon>
        <taxon>Anisakis simplex complex</taxon>
    </lineage>
</organism>
<dbReference type="WBParaSite" id="ASIM_0001543501-mRNA-1">
    <property type="protein sequence ID" value="ASIM_0001543501-mRNA-1"/>
    <property type="gene ID" value="ASIM_0001543501"/>
</dbReference>
<feature type="compositionally biased region" description="Polar residues" evidence="1">
    <location>
        <begin position="422"/>
        <end position="439"/>
    </location>
</feature>
<accession>A0A0M3K397</accession>
<feature type="compositionally biased region" description="Polar residues" evidence="1">
    <location>
        <begin position="313"/>
        <end position="324"/>
    </location>
</feature>
<feature type="region of interest" description="Disordered" evidence="1">
    <location>
        <begin position="466"/>
        <end position="497"/>
    </location>
</feature>
<feature type="compositionally biased region" description="Low complexity" evidence="1">
    <location>
        <begin position="602"/>
        <end position="637"/>
    </location>
</feature>
<evidence type="ECO:0000256" key="1">
    <source>
        <dbReference type="SAM" id="MobiDB-lite"/>
    </source>
</evidence>
<feature type="compositionally biased region" description="Low complexity" evidence="1">
    <location>
        <begin position="652"/>
        <end position="699"/>
    </location>
</feature>
<protein>
    <submittedName>
        <fullName evidence="2">SH2 domain-containing protein</fullName>
    </submittedName>
</protein>
<feature type="region of interest" description="Disordered" evidence="1">
    <location>
        <begin position="288"/>
        <end position="324"/>
    </location>
</feature>
<feature type="region of interest" description="Disordered" evidence="1">
    <location>
        <begin position="397"/>
        <end position="442"/>
    </location>
</feature>
<reference evidence="2" key="1">
    <citation type="submission" date="2017-02" db="UniProtKB">
        <authorList>
            <consortium name="WormBaseParasite"/>
        </authorList>
    </citation>
    <scope>IDENTIFICATION</scope>
</reference>
<name>A0A0M3K397_ANISI</name>
<proteinExistence type="predicted"/>
<feature type="compositionally biased region" description="Polar residues" evidence="1">
    <location>
        <begin position="64"/>
        <end position="82"/>
    </location>
</feature>